<evidence type="ECO:0000256" key="2">
    <source>
        <dbReference type="ARBA" id="ARBA00007977"/>
    </source>
</evidence>
<evidence type="ECO:0000313" key="9">
    <source>
        <dbReference type="Proteomes" id="UP000195787"/>
    </source>
</evidence>
<feature type="transmembrane region" description="Helical" evidence="7">
    <location>
        <begin position="206"/>
        <end position="231"/>
    </location>
</feature>
<comment type="similarity">
    <text evidence="2">Belongs to the UPF0324 family.</text>
</comment>
<dbReference type="Proteomes" id="UP000195787">
    <property type="component" value="Unassembled WGS sequence"/>
</dbReference>
<gene>
    <name evidence="8" type="ORF">CZ674_10590</name>
</gene>
<sequence length="324" mass="32568">MKTFLGLLVAVAGAGVAFLISFGLEGVGVSVPALSICVGVGLVLSLVGVGGRSGLQSGLDFAGKHVMRAGIVLLGLSISFVHIISLGLPMIIAIVGLLVVSFLFTFFMARIVGLPGQQPLLMAAGFSICGASAIGAVGQASGAPQRDQGVPVALVTLFGTVAIVALPLLAVPLHVDGNDFGIWAGAAVHDVGQVVATASIAGPAVLATAVVVKLVRVLCLAPMVAVVSGIGRRRGGGGKRPPIVPLFIIGFIVLAAVRTWVPVPDAVLSWVGTAQHALLGVALVGLLAKVRLREFGGQGWRSIVVALAASAFIAIGALLMINSL</sequence>
<dbReference type="Pfam" id="PF03601">
    <property type="entry name" value="Cons_hypoth698"/>
    <property type="match status" value="1"/>
</dbReference>
<feature type="transmembrane region" description="Helical" evidence="7">
    <location>
        <begin position="120"/>
        <end position="140"/>
    </location>
</feature>
<feature type="transmembrane region" description="Helical" evidence="7">
    <location>
        <begin position="66"/>
        <end position="84"/>
    </location>
</feature>
<feature type="transmembrane region" description="Helical" evidence="7">
    <location>
        <begin position="152"/>
        <end position="173"/>
    </location>
</feature>
<name>A0A1R4GBQ5_9MICO</name>
<feature type="transmembrane region" description="Helical" evidence="7">
    <location>
        <begin position="33"/>
        <end position="54"/>
    </location>
</feature>
<reference evidence="8 9" key="1">
    <citation type="submission" date="2017-02" db="EMBL/GenBank/DDBJ databases">
        <authorList>
            <person name="Peterson S.W."/>
        </authorList>
    </citation>
    <scope>NUCLEOTIDE SEQUENCE [LARGE SCALE GENOMIC DNA]</scope>
    <source>
        <strain evidence="8 9">LMG 22410</strain>
    </source>
</reference>
<protein>
    <submittedName>
        <fullName evidence="8">Putative membrane protein YeiH</fullName>
    </submittedName>
</protein>
<feature type="transmembrane region" description="Helical" evidence="7">
    <location>
        <begin position="243"/>
        <end position="261"/>
    </location>
</feature>
<feature type="transmembrane region" description="Helical" evidence="7">
    <location>
        <begin position="267"/>
        <end position="288"/>
    </location>
</feature>
<organism evidence="8 9">
    <name type="scientific">Agrococcus casei LMG 22410</name>
    <dbReference type="NCBI Taxonomy" id="1255656"/>
    <lineage>
        <taxon>Bacteria</taxon>
        <taxon>Bacillati</taxon>
        <taxon>Actinomycetota</taxon>
        <taxon>Actinomycetes</taxon>
        <taxon>Micrococcales</taxon>
        <taxon>Microbacteriaceae</taxon>
        <taxon>Agrococcus</taxon>
    </lineage>
</organism>
<dbReference type="EMBL" id="FUHU01000043">
    <property type="protein sequence ID" value="SJM65596.1"/>
    <property type="molecule type" value="Genomic_DNA"/>
</dbReference>
<comment type="subcellular location">
    <subcellularLocation>
        <location evidence="1">Cell membrane</location>
        <topology evidence="1">Multi-pass membrane protein</topology>
    </subcellularLocation>
</comment>
<keyword evidence="9" id="KW-1185">Reference proteome</keyword>
<dbReference type="GO" id="GO:0005886">
    <property type="term" value="C:plasma membrane"/>
    <property type="evidence" value="ECO:0007669"/>
    <property type="project" value="UniProtKB-SubCell"/>
</dbReference>
<dbReference type="InterPro" id="IPR018383">
    <property type="entry name" value="UPF0324_pro"/>
</dbReference>
<dbReference type="OrthoDB" id="9766798at2"/>
<keyword evidence="5 7" id="KW-1133">Transmembrane helix</keyword>
<evidence type="ECO:0000256" key="4">
    <source>
        <dbReference type="ARBA" id="ARBA00022692"/>
    </source>
</evidence>
<keyword evidence="6 7" id="KW-0472">Membrane</keyword>
<dbReference type="PANTHER" id="PTHR30106">
    <property type="entry name" value="INNER MEMBRANE PROTEIN YEIH-RELATED"/>
    <property type="match status" value="1"/>
</dbReference>
<dbReference type="RefSeq" id="WP_086992519.1">
    <property type="nucleotide sequence ID" value="NZ_FUHU01000043.1"/>
</dbReference>
<evidence type="ECO:0000256" key="5">
    <source>
        <dbReference type="ARBA" id="ARBA00022989"/>
    </source>
</evidence>
<feature type="transmembrane region" description="Helical" evidence="7">
    <location>
        <begin position="300"/>
        <end position="321"/>
    </location>
</feature>
<evidence type="ECO:0000256" key="7">
    <source>
        <dbReference type="SAM" id="Phobius"/>
    </source>
</evidence>
<evidence type="ECO:0000313" key="8">
    <source>
        <dbReference type="EMBL" id="SJM65596.1"/>
    </source>
</evidence>
<evidence type="ECO:0000256" key="1">
    <source>
        <dbReference type="ARBA" id="ARBA00004651"/>
    </source>
</evidence>
<dbReference type="AlphaFoldDB" id="A0A1R4GBQ5"/>
<dbReference type="GeneID" id="303173655"/>
<proteinExistence type="inferred from homology"/>
<keyword evidence="4 7" id="KW-0812">Transmembrane</keyword>
<evidence type="ECO:0000256" key="6">
    <source>
        <dbReference type="ARBA" id="ARBA00023136"/>
    </source>
</evidence>
<dbReference type="PANTHER" id="PTHR30106:SF2">
    <property type="entry name" value="UPF0324 INNER MEMBRANE PROTEIN YEIH"/>
    <property type="match status" value="1"/>
</dbReference>
<evidence type="ECO:0000256" key="3">
    <source>
        <dbReference type="ARBA" id="ARBA00022475"/>
    </source>
</evidence>
<keyword evidence="3" id="KW-1003">Cell membrane</keyword>
<accession>A0A1R4GBQ5</accession>